<keyword evidence="3" id="KW-1003">Cell membrane</keyword>
<evidence type="ECO:0000256" key="3">
    <source>
        <dbReference type="ARBA" id="ARBA00022475"/>
    </source>
</evidence>
<evidence type="ECO:0000313" key="10">
    <source>
        <dbReference type="Proteomes" id="UP000267536"/>
    </source>
</evidence>
<feature type="compositionally biased region" description="Pro residues" evidence="7">
    <location>
        <begin position="84"/>
        <end position="97"/>
    </location>
</feature>
<evidence type="ECO:0000256" key="5">
    <source>
        <dbReference type="ARBA" id="ARBA00022989"/>
    </source>
</evidence>
<feature type="region of interest" description="Disordered" evidence="7">
    <location>
        <begin position="1"/>
        <end position="184"/>
    </location>
</feature>
<dbReference type="Proteomes" id="UP000267536">
    <property type="component" value="Unassembled WGS sequence"/>
</dbReference>
<dbReference type="PANTHER" id="PTHR33452:SF1">
    <property type="entry name" value="INNER MEMBRANE PROTEIN YPHA-RELATED"/>
    <property type="match status" value="1"/>
</dbReference>
<dbReference type="InterPro" id="IPR032808">
    <property type="entry name" value="DoxX"/>
</dbReference>
<reference evidence="9 10" key="1">
    <citation type="submission" date="2018-11" db="EMBL/GenBank/DDBJ databases">
        <title>Draft genome sequence of Gordonia sp. RS15-1S isolated from rice stems.</title>
        <authorList>
            <person name="Muangham S."/>
        </authorList>
    </citation>
    <scope>NUCLEOTIDE SEQUENCE [LARGE SCALE GENOMIC DNA]</scope>
    <source>
        <strain evidence="9 10">RS15-1S</strain>
    </source>
</reference>
<feature type="compositionally biased region" description="Basic and acidic residues" evidence="7">
    <location>
        <begin position="200"/>
        <end position="227"/>
    </location>
</feature>
<evidence type="ECO:0000256" key="6">
    <source>
        <dbReference type="ARBA" id="ARBA00023136"/>
    </source>
</evidence>
<name>A0A3N4GLJ6_9ACTN</name>
<evidence type="ECO:0000256" key="4">
    <source>
        <dbReference type="ARBA" id="ARBA00022692"/>
    </source>
</evidence>
<gene>
    <name evidence="9" type="ORF">EF294_09545</name>
</gene>
<proteinExistence type="inferred from homology"/>
<evidence type="ECO:0000256" key="2">
    <source>
        <dbReference type="ARBA" id="ARBA00006679"/>
    </source>
</evidence>
<accession>A0A3N4GLJ6</accession>
<evidence type="ECO:0000256" key="7">
    <source>
        <dbReference type="SAM" id="MobiDB-lite"/>
    </source>
</evidence>
<feature type="transmembrane region" description="Helical" evidence="8">
    <location>
        <begin position="399"/>
        <end position="418"/>
    </location>
</feature>
<feature type="compositionally biased region" description="Basic and acidic residues" evidence="7">
    <location>
        <begin position="1"/>
        <end position="11"/>
    </location>
</feature>
<keyword evidence="5 8" id="KW-1133">Transmembrane helix</keyword>
<comment type="subcellular location">
    <subcellularLocation>
        <location evidence="1">Cell membrane</location>
        <topology evidence="1">Multi-pass membrane protein</topology>
    </subcellularLocation>
</comment>
<dbReference type="RefSeq" id="WP_123928665.1">
    <property type="nucleotide sequence ID" value="NZ_JBPSDP010000005.1"/>
</dbReference>
<feature type="transmembrane region" description="Helical" evidence="8">
    <location>
        <begin position="340"/>
        <end position="360"/>
    </location>
</feature>
<dbReference type="EMBL" id="RKMH01000006">
    <property type="protein sequence ID" value="RPA62247.1"/>
    <property type="molecule type" value="Genomic_DNA"/>
</dbReference>
<feature type="transmembrane region" description="Helical" evidence="8">
    <location>
        <begin position="288"/>
        <end position="310"/>
    </location>
</feature>
<dbReference type="Pfam" id="PF07681">
    <property type="entry name" value="DoxX"/>
    <property type="match status" value="1"/>
</dbReference>
<dbReference type="AlphaFoldDB" id="A0A3N4GLJ6"/>
<keyword evidence="10" id="KW-1185">Reference proteome</keyword>
<dbReference type="GO" id="GO:0005886">
    <property type="term" value="C:plasma membrane"/>
    <property type="evidence" value="ECO:0007669"/>
    <property type="project" value="UniProtKB-SubCell"/>
</dbReference>
<keyword evidence="4 8" id="KW-0812">Transmembrane</keyword>
<feature type="transmembrane region" description="Helical" evidence="8">
    <location>
        <begin position="430"/>
        <end position="450"/>
    </location>
</feature>
<dbReference type="InterPro" id="IPR051907">
    <property type="entry name" value="DoxX-like_oxidoreductase"/>
</dbReference>
<keyword evidence="6 8" id="KW-0472">Membrane</keyword>
<organism evidence="9 10">
    <name type="scientific">Gordonia oryzae</name>
    <dbReference type="NCBI Taxonomy" id="2487349"/>
    <lineage>
        <taxon>Bacteria</taxon>
        <taxon>Bacillati</taxon>
        <taxon>Actinomycetota</taxon>
        <taxon>Actinomycetes</taxon>
        <taxon>Mycobacteriales</taxon>
        <taxon>Gordoniaceae</taxon>
        <taxon>Gordonia</taxon>
    </lineage>
</organism>
<feature type="region of interest" description="Disordered" evidence="7">
    <location>
        <begin position="200"/>
        <end position="237"/>
    </location>
</feature>
<dbReference type="PANTHER" id="PTHR33452">
    <property type="entry name" value="OXIDOREDUCTASE CATD-RELATED"/>
    <property type="match status" value="1"/>
</dbReference>
<sequence length="463" mass="48874">MTDRELPDAPDKTFQPPSPYDEPTGAFRRPESATPESASPLISDADRDAFYARHHRRPGRLSRVDSFDDLDPGEVETRPIGIPQQPPPRRNPVPIPPEMAASPGTVADAETAAIEKSVTEKSVTEKSVTKKSASEKPAGARSTTPEATEKLPATPIRSVEETFPDLSRTRAQQAETPTRALLHGEEPLPTTRALGEYEKAGDGLDRDVATDGEKRAGTDRVEQPETGHRRRGAFGRRVAHDLDPADLDPHDLDPADLDPADDASTVEAARAEPITVTAPRGTLDLGLLLLRLAVGIVAVAHGLSKLFGIWGGPGLSGYQQMLANNPNPTIGFHADVTRPLAIVGTFAETIGGAMVVLGLFTPIGACAIVSVMLLAAAYKTTLAGGLAFFAAAGGIEYELVLAVAAAALVLTGPGLYAFDAARGWARRPFLGSVAWLIVGIVAAVAVWMLFNGTNPLNSPGNPQ</sequence>
<comment type="similarity">
    <text evidence="2">Belongs to the DoxX family.</text>
</comment>
<dbReference type="OrthoDB" id="346004at2"/>
<comment type="caution">
    <text evidence="9">The sequence shown here is derived from an EMBL/GenBank/DDBJ whole genome shotgun (WGS) entry which is preliminary data.</text>
</comment>
<evidence type="ECO:0000256" key="8">
    <source>
        <dbReference type="SAM" id="Phobius"/>
    </source>
</evidence>
<feature type="transmembrane region" description="Helical" evidence="8">
    <location>
        <begin position="367"/>
        <end position="393"/>
    </location>
</feature>
<evidence type="ECO:0000256" key="1">
    <source>
        <dbReference type="ARBA" id="ARBA00004651"/>
    </source>
</evidence>
<protein>
    <submittedName>
        <fullName evidence="9">DoxX family protein</fullName>
    </submittedName>
</protein>
<feature type="compositionally biased region" description="Basic and acidic residues" evidence="7">
    <location>
        <begin position="117"/>
        <end position="134"/>
    </location>
</feature>
<evidence type="ECO:0000313" key="9">
    <source>
        <dbReference type="EMBL" id="RPA62247.1"/>
    </source>
</evidence>